<reference evidence="2" key="1">
    <citation type="journal article" date="2013" name="Genetics">
        <title>The draft genome and transcriptome of Panagrellus redivivus are shaped by the harsh demands of a free-living lifestyle.</title>
        <authorList>
            <person name="Srinivasan J."/>
            <person name="Dillman A.R."/>
            <person name="Macchietto M.G."/>
            <person name="Heikkinen L."/>
            <person name="Lakso M."/>
            <person name="Fracchia K.M."/>
            <person name="Antoshechkin I."/>
            <person name="Mortazavi A."/>
            <person name="Wong G."/>
            <person name="Sternberg P.W."/>
        </authorList>
    </citation>
    <scope>NUCLEOTIDE SEQUENCE [LARGE SCALE GENOMIC DNA]</scope>
    <source>
        <strain evidence="2">MT8872</strain>
    </source>
</reference>
<dbReference type="PANTHER" id="PTHR36519">
    <property type="entry name" value="FIP (FUNGUS-INDUCED PROTEIN) RELATED-RELATED"/>
    <property type="match status" value="1"/>
</dbReference>
<sequence>MFRHQRILILFICFTVILQSKSQLYQGSNFLTALRGYNPDVCRFVSCPFGQYCINGICTASVGGVGNGDYSGLSTYGGMGGYGGGAFGGNGLGYGGIGSGGYGAVSTYDALETASGLAAGISSGSLGSGQLCAETEDCIAGQYCQQGRCVSSLTSSMYGDGQILTGVQTCTLMQDCLNGQICVNGFCSQSNVAYMGSQLMSQRTSCSSGAVCPIGQYCISGVCVQNMFSSTFACAGLTTCPPGMICQLGRCIPNGLGGLAGIGMGYGLG</sequence>
<protein>
    <submittedName>
        <fullName evidence="3">EB domain-containing protein</fullName>
    </submittedName>
</protein>
<keyword evidence="1" id="KW-0732">Signal</keyword>
<accession>A0A7E4UZU3</accession>
<evidence type="ECO:0000313" key="3">
    <source>
        <dbReference type="WBParaSite" id="Pan_g14502.t1"/>
    </source>
</evidence>
<evidence type="ECO:0000313" key="2">
    <source>
        <dbReference type="Proteomes" id="UP000492821"/>
    </source>
</evidence>
<proteinExistence type="predicted"/>
<name>A0A7E4UZU3_PANRE</name>
<keyword evidence="2" id="KW-1185">Reference proteome</keyword>
<evidence type="ECO:0000256" key="1">
    <source>
        <dbReference type="SAM" id="SignalP"/>
    </source>
</evidence>
<reference evidence="3" key="2">
    <citation type="submission" date="2020-10" db="UniProtKB">
        <authorList>
            <consortium name="WormBaseParasite"/>
        </authorList>
    </citation>
    <scope>IDENTIFICATION</scope>
</reference>
<dbReference type="PANTHER" id="PTHR36519:SF9">
    <property type="entry name" value="EB DOMAIN-CONTAINING PROTEIN-RELATED"/>
    <property type="match status" value="1"/>
</dbReference>
<dbReference type="Proteomes" id="UP000492821">
    <property type="component" value="Unassembled WGS sequence"/>
</dbReference>
<dbReference type="WBParaSite" id="Pan_g14502.t1">
    <property type="protein sequence ID" value="Pan_g14502.t1"/>
    <property type="gene ID" value="Pan_g14502"/>
</dbReference>
<feature type="chain" id="PRO_5028822253" evidence="1">
    <location>
        <begin position="23"/>
        <end position="269"/>
    </location>
</feature>
<dbReference type="AlphaFoldDB" id="A0A7E4UZU3"/>
<feature type="signal peptide" evidence="1">
    <location>
        <begin position="1"/>
        <end position="22"/>
    </location>
</feature>
<organism evidence="2 3">
    <name type="scientific">Panagrellus redivivus</name>
    <name type="common">Microworm</name>
    <dbReference type="NCBI Taxonomy" id="6233"/>
    <lineage>
        <taxon>Eukaryota</taxon>
        <taxon>Metazoa</taxon>
        <taxon>Ecdysozoa</taxon>
        <taxon>Nematoda</taxon>
        <taxon>Chromadorea</taxon>
        <taxon>Rhabditida</taxon>
        <taxon>Tylenchina</taxon>
        <taxon>Panagrolaimomorpha</taxon>
        <taxon>Panagrolaimoidea</taxon>
        <taxon>Panagrolaimidae</taxon>
        <taxon>Panagrellus</taxon>
    </lineage>
</organism>